<evidence type="ECO:0000313" key="3">
    <source>
        <dbReference type="Proteomes" id="UP001595816"/>
    </source>
</evidence>
<evidence type="ECO:0000256" key="1">
    <source>
        <dbReference type="SAM" id="Coils"/>
    </source>
</evidence>
<gene>
    <name evidence="2" type="ORF">ACFOZ4_24220</name>
</gene>
<keyword evidence="3" id="KW-1185">Reference proteome</keyword>
<name>A0ABV8LT81_9ACTN</name>
<protein>
    <submittedName>
        <fullName evidence="2">Uncharacterized protein</fullName>
    </submittedName>
</protein>
<comment type="caution">
    <text evidence="2">The sequence shown here is derived from an EMBL/GenBank/DDBJ whole genome shotgun (WGS) entry which is preliminary data.</text>
</comment>
<organism evidence="2 3">
    <name type="scientific">Hamadaea flava</name>
    <dbReference type="NCBI Taxonomy" id="1742688"/>
    <lineage>
        <taxon>Bacteria</taxon>
        <taxon>Bacillati</taxon>
        <taxon>Actinomycetota</taxon>
        <taxon>Actinomycetes</taxon>
        <taxon>Micromonosporales</taxon>
        <taxon>Micromonosporaceae</taxon>
        <taxon>Hamadaea</taxon>
    </lineage>
</organism>
<dbReference type="EMBL" id="JBHSAY010000013">
    <property type="protein sequence ID" value="MFC4133729.1"/>
    <property type="molecule type" value="Genomic_DNA"/>
</dbReference>
<accession>A0ABV8LT81</accession>
<evidence type="ECO:0000313" key="2">
    <source>
        <dbReference type="EMBL" id="MFC4133729.1"/>
    </source>
</evidence>
<dbReference type="Proteomes" id="UP001595816">
    <property type="component" value="Unassembled WGS sequence"/>
</dbReference>
<proteinExistence type="predicted"/>
<reference evidence="3" key="1">
    <citation type="journal article" date="2019" name="Int. J. Syst. Evol. Microbiol.">
        <title>The Global Catalogue of Microorganisms (GCM) 10K type strain sequencing project: providing services to taxonomists for standard genome sequencing and annotation.</title>
        <authorList>
            <consortium name="The Broad Institute Genomics Platform"/>
            <consortium name="The Broad Institute Genome Sequencing Center for Infectious Disease"/>
            <person name="Wu L."/>
            <person name="Ma J."/>
        </authorList>
    </citation>
    <scope>NUCLEOTIDE SEQUENCE [LARGE SCALE GENOMIC DNA]</scope>
    <source>
        <strain evidence="3">CGMCC 4.7289</strain>
    </source>
</reference>
<sequence length="107" mass="11838">MPAKRVTITVPEDVARLIENVDNVSAYFTAAARASDRRMRTEALLRRAVGDNVDPTVQAKVRANIERQRAAHAAARAQREVRDAQKALDEAEARVAALDAHQRRNPA</sequence>
<feature type="coiled-coil region" evidence="1">
    <location>
        <begin position="67"/>
        <end position="101"/>
    </location>
</feature>
<dbReference type="RefSeq" id="WP_253750480.1">
    <property type="nucleotide sequence ID" value="NZ_JAMZDZ010000001.1"/>
</dbReference>
<keyword evidence="1" id="KW-0175">Coiled coil</keyword>